<dbReference type="GO" id="GO:0003677">
    <property type="term" value="F:DNA binding"/>
    <property type="evidence" value="ECO:0007669"/>
    <property type="project" value="InterPro"/>
</dbReference>
<dbReference type="NCBIfam" id="NF007214">
    <property type="entry name" value="PRK09636.1"/>
    <property type="match status" value="1"/>
</dbReference>
<keyword evidence="5" id="KW-0804">Transcription</keyword>
<dbReference type="InterPro" id="IPR032710">
    <property type="entry name" value="NTF2-like_dom_sf"/>
</dbReference>
<dbReference type="NCBIfam" id="TIGR02937">
    <property type="entry name" value="sigma70-ECF"/>
    <property type="match status" value="1"/>
</dbReference>
<reference evidence="8" key="1">
    <citation type="submission" date="2022-10" db="EMBL/GenBank/DDBJ databases">
        <title>The WGS of Solirubrobacter phytolaccae KCTC 29190.</title>
        <authorList>
            <person name="Jiang Z."/>
        </authorList>
    </citation>
    <scope>NUCLEOTIDE SEQUENCE</scope>
    <source>
        <strain evidence="8">KCTC 29190</strain>
    </source>
</reference>
<dbReference type="InterPro" id="IPR052704">
    <property type="entry name" value="ECF_Sigma-70_Domain"/>
</dbReference>
<keyword evidence="3" id="KW-0805">Transcription regulation</keyword>
<dbReference type="InterPro" id="IPR036388">
    <property type="entry name" value="WH-like_DNA-bd_sf"/>
</dbReference>
<sequence>MVSAADIDVFEAARPRLFGIAYRMLGSRHEAEELVQETWLRWQGTDRAAVREPEAFLATATTRLAINASQSARARRETYIGPWLPEPVDTAEDPLLGAERGEALEVAVLMLLEKLTPTERATYVLREAFDYSYGDIAGVLQVGEANARQLASRARGKLEGGRRAKADAEAHRRLLDAIVAAAQAGDVQALERMLAEDVVTYSDGGGVVHAARKPLHGRDRVLKALLGFARKYWTGATATAVDANGQPGLLIERDGEIITFATITASEAGVEQLLFVVNPEKLQFPVTP</sequence>
<evidence type="ECO:0000256" key="1">
    <source>
        <dbReference type="ARBA" id="ARBA00010641"/>
    </source>
</evidence>
<evidence type="ECO:0000256" key="2">
    <source>
        <dbReference type="ARBA" id="ARBA00011344"/>
    </source>
</evidence>
<dbReference type="NCBIfam" id="TIGR02957">
    <property type="entry name" value="SigX4"/>
    <property type="match status" value="1"/>
</dbReference>
<dbReference type="SUPFAM" id="SSF88946">
    <property type="entry name" value="Sigma2 domain of RNA polymerase sigma factors"/>
    <property type="match status" value="1"/>
</dbReference>
<dbReference type="Gene3D" id="1.10.10.10">
    <property type="entry name" value="Winged helix-like DNA-binding domain superfamily/Winged helix DNA-binding domain"/>
    <property type="match status" value="1"/>
</dbReference>
<dbReference type="InterPro" id="IPR013324">
    <property type="entry name" value="RNA_pol_sigma_r3/r4-like"/>
</dbReference>
<dbReference type="AlphaFoldDB" id="A0A9X3SAK7"/>
<evidence type="ECO:0000313" key="8">
    <source>
        <dbReference type="EMBL" id="MDA0183798.1"/>
    </source>
</evidence>
<dbReference type="InterPro" id="IPR013325">
    <property type="entry name" value="RNA_pol_sigma_r2"/>
</dbReference>
<dbReference type="GO" id="GO:0006352">
    <property type="term" value="P:DNA-templated transcription initiation"/>
    <property type="evidence" value="ECO:0007669"/>
    <property type="project" value="InterPro"/>
</dbReference>
<evidence type="ECO:0000256" key="4">
    <source>
        <dbReference type="ARBA" id="ARBA00023082"/>
    </source>
</evidence>
<keyword evidence="9" id="KW-1185">Reference proteome</keyword>
<organism evidence="8 9">
    <name type="scientific">Solirubrobacter phytolaccae</name>
    <dbReference type="NCBI Taxonomy" id="1404360"/>
    <lineage>
        <taxon>Bacteria</taxon>
        <taxon>Bacillati</taxon>
        <taxon>Actinomycetota</taxon>
        <taxon>Thermoleophilia</taxon>
        <taxon>Solirubrobacterales</taxon>
        <taxon>Solirubrobacteraceae</taxon>
        <taxon>Solirubrobacter</taxon>
    </lineage>
</organism>
<dbReference type="SUPFAM" id="SSF54427">
    <property type="entry name" value="NTF2-like"/>
    <property type="match status" value="1"/>
</dbReference>
<accession>A0A9X3SAK7</accession>
<dbReference type="Gene3D" id="1.10.1740.10">
    <property type="match status" value="1"/>
</dbReference>
<evidence type="ECO:0000256" key="3">
    <source>
        <dbReference type="ARBA" id="ARBA00023015"/>
    </source>
</evidence>
<dbReference type="Pfam" id="PF08281">
    <property type="entry name" value="Sigma70_r4_2"/>
    <property type="match status" value="1"/>
</dbReference>
<dbReference type="PANTHER" id="PTHR30173">
    <property type="entry name" value="SIGMA 19 FACTOR"/>
    <property type="match status" value="1"/>
</dbReference>
<feature type="domain" description="RNA polymerase sigma factor 70 region 4 type 2" evidence="7">
    <location>
        <begin position="107"/>
        <end position="158"/>
    </location>
</feature>
<dbReference type="Proteomes" id="UP001147653">
    <property type="component" value="Unassembled WGS sequence"/>
</dbReference>
<dbReference type="GO" id="GO:0016987">
    <property type="term" value="F:sigma factor activity"/>
    <property type="evidence" value="ECO:0007669"/>
    <property type="project" value="UniProtKB-KW"/>
</dbReference>
<evidence type="ECO:0000313" key="9">
    <source>
        <dbReference type="Proteomes" id="UP001147653"/>
    </source>
</evidence>
<dbReference type="EMBL" id="JAPDDP010000061">
    <property type="protein sequence ID" value="MDA0183798.1"/>
    <property type="molecule type" value="Genomic_DNA"/>
</dbReference>
<dbReference type="Pfam" id="PF04542">
    <property type="entry name" value="Sigma70_r2"/>
    <property type="match status" value="1"/>
</dbReference>
<comment type="similarity">
    <text evidence="1">Belongs to the sigma-70 factor family. ECF subfamily.</text>
</comment>
<evidence type="ECO:0000259" key="7">
    <source>
        <dbReference type="Pfam" id="PF08281"/>
    </source>
</evidence>
<evidence type="ECO:0000256" key="5">
    <source>
        <dbReference type="ARBA" id="ARBA00023163"/>
    </source>
</evidence>
<feature type="domain" description="RNA polymerase sigma-70 region 2" evidence="6">
    <location>
        <begin position="10"/>
        <end position="73"/>
    </location>
</feature>
<dbReference type="InterPro" id="IPR013249">
    <property type="entry name" value="RNA_pol_sigma70_r4_t2"/>
</dbReference>
<name>A0A9X3SAK7_9ACTN</name>
<dbReference type="InterPro" id="IPR007627">
    <property type="entry name" value="RNA_pol_sigma70_r2"/>
</dbReference>
<dbReference type="InterPro" id="IPR014284">
    <property type="entry name" value="RNA_pol_sigma-70_dom"/>
</dbReference>
<keyword evidence="4" id="KW-0731">Sigma factor</keyword>
<gene>
    <name evidence="8" type="ORF">OJ997_26055</name>
</gene>
<dbReference type="SUPFAM" id="SSF88659">
    <property type="entry name" value="Sigma3 and sigma4 domains of RNA polymerase sigma factors"/>
    <property type="match status" value="1"/>
</dbReference>
<comment type="caution">
    <text evidence="8">The sequence shown here is derived from an EMBL/GenBank/DDBJ whole genome shotgun (WGS) entry which is preliminary data.</text>
</comment>
<protein>
    <submittedName>
        <fullName evidence="8">RNA polymerase sigma-70 factor</fullName>
    </submittedName>
</protein>
<proteinExistence type="inferred from homology"/>
<evidence type="ECO:0000259" key="6">
    <source>
        <dbReference type="Pfam" id="PF04542"/>
    </source>
</evidence>
<dbReference type="RefSeq" id="WP_270028212.1">
    <property type="nucleotide sequence ID" value="NZ_JAPDDP010000061.1"/>
</dbReference>
<dbReference type="Gene3D" id="3.10.450.50">
    <property type="match status" value="1"/>
</dbReference>
<comment type="subunit">
    <text evidence="2">Interacts transiently with the RNA polymerase catalytic core formed by RpoA, RpoB, RpoC and RpoZ (2 alpha, 1 beta, 1 beta' and 1 omega subunit) to form the RNA polymerase holoenzyme that can initiate transcription.</text>
</comment>
<dbReference type="InterPro" id="IPR014303">
    <property type="entry name" value="RNA_pol_sigma-70_ECF"/>
</dbReference>
<dbReference type="PANTHER" id="PTHR30173:SF36">
    <property type="entry name" value="ECF RNA POLYMERASE SIGMA FACTOR SIGJ"/>
    <property type="match status" value="1"/>
</dbReference>